<keyword evidence="3" id="KW-1185">Reference proteome</keyword>
<comment type="caution">
    <text evidence="2">The sequence shown here is derived from an EMBL/GenBank/DDBJ whole genome shotgun (WGS) entry which is preliminary data.</text>
</comment>
<accession>A0A419VY18</accession>
<reference evidence="2 3" key="1">
    <citation type="submission" date="2018-09" db="EMBL/GenBank/DDBJ databases">
        <title>Genomic Encyclopedia of Archaeal and Bacterial Type Strains, Phase II (KMG-II): from individual species to whole genera.</title>
        <authorList>
            <person name="Goeker M."/>
        </authorList>
    </citation>
    <scope>NUCLEOTIDE SEQUENCE [LARGE SCALE GENOMIC DNA]</scope>
    <source>
        <strain evidence="2 3">DSM 13151</strain>
    </source>
</reference>
<sequence>MRSEDLCVATESVGVNQTDPSAQAEPESATDTARTAAKRGRKYVSRVASPLRRGIESGTVTAIIGGASLLSGVRALLGGERERGFGRLILGAGFVGAAIGQRRSRSRGGESAVEETDVGDTRPDVGAIADEAGGVGEDDRAAGDAAADVADTSPTVEDAGSGLESEAGAESTSVGQREIADTGVDSEDLTEATERETGDIGGEEGTSEEPTAEDDTDAGDGTETEAIDRLGEAAFDRQSREVPAPQRAFNQGLLAHSTEAFWGIRARDDGVLVSLDYDALENRDGVQYIASSEIGADVRELPIPDAVLNHWDDVFGGGTAVSGGDNVLFVTTDELAADGLLRVLPAAWADDLSPSDSR</sequence>
<feature type="compositionally biased region" description="Acidic residues" evidence="1">
    <location>
        <begin position="201"/>
        <end position="222"/>
    </location>
</feature>
<evidence type="ECO:0000313" key="3">
    <source>
        <dbReference type="Proteomes" id="UP000283805"/>
    </source>
</evidence>
<feature type="region of interest" description="Disordered" evidence="1">
    <location>
        <begin position="1"/>
        <end position="41"/>
    </location>
</feature>
<name>A0A419VY18_9EURY</name>
<dbReference type="AlphaFoldDB" id="A0A419VY18"/>
<evidence type="ECO:0000313" key="2">
    <source>
        <dbReference type="EMBL" id="RKD88074.1"/>
    </source>
</evidence>
<organism evidence="2 3">
    <name type="scientific">Halopiger aswanensis</name>
    <dbReference type="NCBI Taxonomy" id="148449"/>
    <lineage>
        <taxon>Archaea</taxon>
        <taxon>Methanobacteriati</taxon>
        <taxon>Methanobacteriota</taxon>
        <taxon>Stenosarchaea group</taxon>
        <taxon>Halobacteria</taxon>
        <taxon>Halobacteriales</taxon>
        <taxon>Natrialbaceae</taxon>
        <taxon>Halopiger</taxon>
    </lineage>
</organism>
<dbReference type="Proteomes" id="UP000283805">
    <property type="component" value="Unassembled WGS sequence"/>
</dbReference>
<feature type="region of interest" description="Disordered" evidence="1">
    <location>
        <begin position="102"/>
        <end position="222"/>
    </location>
</feature>
<gene>
    <name evidence="2" type="ORF">ATJ93_4389</name>
</gene>
<dbReference type="EMBL" id="RAPO01000006">
    <property type="protein sequence ID" value="RKD88074.1"/>
    <property type="molecule type" value="Genomic_DNA"/>
</dbReference>
<proteinExistence type="predicted"/>
<protein>
    <submittedName>
        <fullName evidence="2">Uncharacterized protein</fullName>
    </submittedName>
</protein>
<evidence type="ECO:0000256" key="1">
    <source>
        <dbReference type="SAM" id="MobiDB-lite"/>
    </source>
</evidence>